<gene>
    <name evidence="5" type="ORF">KV113_03655</name>
</gene>
<keyword evidence="2" id="KW-0285">Flavoprotein</keyword>
<evidence type="ECO:0000256" key="3">
    <source>
        <dbReference type="ARBA" id="ARBA00022827"/>
    </source>
</evidence>
<dbReference type="Gene3D" id="3.50.50.60">
    <property type="entry name" value="FAD/NAD(P)-binding domain"/>
    <property type="match status" value="1"/>
</dbReference>
<evidence type="ECO:0000259" key="4">
    <source>
        <dbReference type="Pfam" id="PF01494"/>
    </source>
</evidence>
<dbReference type="Gene3D" id="3.30.70.2450">
    <property type="match status" value="1"/>
</dbReference>
<evidence type="ECO:0000256" key="2">
    <source>
        <dbReference type="ARBA" id="ARBA00022630"/>
    </source>
</evidence>
<dbReference type="PANTHER" id="PTHR43004:SF19">
    <property type="entry name" value="BINDING MONOOXYGENASE, PUTATIVE (JCVI)-RELATED"/>
    <property type="match status" value="1"/>
</dbReference>
<proteinExistence type="predicted"/>
<dbReference type="PANTHER" id="PTHR43004">
    <property type="entry name" value="TRK SYSTEM POTASSIUM UPTAKE PROTEIN"/>
    <property type="match status" value="1"/>
</dbReference>
<keyword evidence="5" id="KW-0560">Oxidoreductase</keyword>
<keyword evidence="6" id="KW-1185">Reference proteome</keyword>
<name>A0ABU5XRP3_9MYCO</name>
<dbReference type="InterPro" id="IPR036188">
    <property type="entry name" value="FAD/NAD-bd_sf"/>
</dbReference>
<reference evidence="5 6" key="1">
    <citation type="submission" date="2023-12" db="EMBL/GenBank/DDBJ databases">
        <title>Description of new species of Mycobacterium terrae complex isolated from sewage at the Sao Paulo Zoological Park Foundation in Brazil.</title>
        <authorList>
            <person name="Romagnoli C.L."/>
            <person name="Conceicao E.C."/>
            <person name="Machado E."/>
            <person name="Barreto L.B.P.F."/>
            <person name="Sharma A."/>
            <person name="Silva N.M."/>
            <person name="Marques L.E."/>
            <person name="Juliana M.A."/>
            <person name="Lourenco M.C.S."/>
            <person name="Digiampietri L.A."/>
            <person name="Suffys P.N."/>
            <person name="Viana-Niero C."/>
        </authorList>
    </citation>
    <scope>NUCLEOTIDE SEQUENCE [LARGE SCALE GENOMIC DNA]</scope>
    <source>
        <strain evidence="5 6">MYC340</strain>
    </source>
</reference>
<keyword evidence="3" id="KW-0274">FAD</keyword>
<keyword evidence="5" id="KW-0503">Monooxygenase</keyword>
<dbReference type="Proteomes" id="UP001298593">
    <property type="component" value="Unassembled WGS sequence"/>
</dbReference>
<dbReference type="Pfam" id="PF01494">
    <property type="entry name" value="FAD_binding_3"/>
    <property type="match status" value="1"/>
</dbReference>
<dbReference type="Gene3D" id="3.40.30.120">
    <property type="match status" value="1"/>
</dbReference>
<dbReference type="Pfam" id="PF21274">
    <property type="entry name" value="Rng_hyd_C"/>
    <property type="match status" value="1"/>
</dbReference>
<evidence type="ECO:0000313" key="6">
    <source>
        <dbReference type="Proteomes" id="UP001298593"/>
    </source>
</evidence>
<dbReference type="GO" id="GO:0004497">
    <property type="term" value="F:monooxygenase activity"/>
    <property type="evidence" value="ECO:0007669"/>
    <property type="project" value="UniProtKB-KW"/>
</dbReference>
<comment type="caution">
    <text evidence="5">The sequence shown here is derived from an EMBL/GenBank/DDBJ whole genome shotgun (WGS) entry which is preliminary data.</text>
</comment>
<comment type="cofactor">
    <cofactor evidence="1">
        <name>FAD</name>
        <dbReference type="ChEBI" id="CHEBI:57692"/>
    </cofactor>
</comment>
<dbReference type="PRINTS" id="PR00420">
    <property type="entry name" value="RNGMNOXGNASE"/>
</dbReference>
<protein>
    <submittedName>
        <fullName evidence="5">FAD-dependent monooxygenase</fullName>
    </submittedName>
</protein>
<evidence type="ECO:0000256" key="1">
    <source>
        <dbReference type="ARBA" id="ARBA00001974"/>
    </source>
</evidence>
<accession>A0ABU5XRP3</accession>
<feature type="domain" description="FAD-binding" evidence="4">
    <location>
        <begin position="10"/>
        <end position="337"/>
    </location>
</feature>
<dbReference type="SUPFAM" id="SSF51905">
    <property type="entry name" value="FAD/NAD(P)-binding domain"/>
    <property type="match status" value="1"/>
</dbReference>
<sequence length="504" mass="53855">MAVTERASGPVIIAGAGPTGLTLATELRRGGAEVVLLERRPHRGVDGSRAAGMQPRTIELLDQRGVAERFLAVGPQSNLGNFAGILLDYSVLPSRFPYAINILQAETEQILEDIADELGVCVCWSSEVTGARDTGGGVAVTVEGPGGTETITGSYLVGCDGGRSVVRQLIDVGFSGTDSTMMCLIGDVELDDPPPWPMFLQRRERGSITAVQFRPGWYRICTSERKVEDGPTGPVTLEELKASTLRVAGTDFGMHDPTWLSRFGDAVRQADRYRVERVLLAGDAAHIHLPAGGQGMNMGIQDAFNLGWKLAMVLRGEAPESLLDTYHSERHAADAEMLKVIRAQSVIVEPGRRADDLFDMVKHLVGFPDANDYLAAVQSGLGIRYAIPGDHQLLGRRVPDADINSATGATRIYELLNAARPVVLDFSSTSDLGAAANDWAGLVDVIKAQSTADTWAVPGLGMIPVPAAVLIRPDGYVGWVDNGDHDPDGLRESLTTWCGPGVPA</sequence>
<dbReference type="InterPro" id="IPR050641">
    <property type="entry name" value="RIFMO-like"/>
</dbReference>
<dbReference type="EMBL" id="JAYJJU010000002">
    <property type="protein sequence ID" value="MEB3030645.1"/>
    <property type="molecule type" value="Genomic_DNA"/>
</dbReference>
<evidence type="ECO:0000313" key="5">
    <source>
        <dbReference type="EMBL" id="MEB3030645.1"/>
    </source>
</evidence>
<organism evidence="5 6">
    <name type="scientific">[Mycobacterium] nativiensis</name>
    <dbReference type="NCBI Taxonomy" id="2855503"/>
    <lineage>
        <taxon>Bacteria</taxon>
        <taxon>Bacillati</taxon>
        <taxon>Actinomycetota</taxon>
        <taxon>Actinomycetes</taxon>
        <taxon>Mycobacteriales</taxon>
        <taxon>Mycobacteriaceae</taxon>
        <taxon>Mycolicibacter</taxon>
    </lineage>
</organism>
<dbReference type="InterPro" id="IPR002938">
    <property type="entry name" value="FAD-bd"/>
</dbReference>
<dbReference type="RefSeq" id="WP_224976698.1">
    <property type="nucleotide sequence ID" value="NZ_JAYJJU010000002.1"/>
</dbReference>